<evidence type="ECO:0000313" key="2">
    <source>
        <dbReference type="EMBL" id="SES48446.1"/>
    </source>
</evidence>
<evidence type="ECO:0000259" key="1">
    <source>
        <dbReference type="SMART" id="SM00347"/>
    </source>
</evidence>
<dbReference type="SUPFAM" id="SSF46785">
    <property type="entry name" value="Winged helix' DNA-binding domain"/>
    <property type="match status" value="1"/>
</dbReference>
<dbReference type="GO" id="GO:0006950">
    <property type="term" value="P:response to stress"/>
    <property type="evidence" value="ECO:0007669"/>
    <property type="project" value="TreeGrafter"/>
</dbReference>
<dbReference type="Pfam" id="PF12802">
    <property type="entry name" value="MarR_2"/>
    <property type="match status" value="1"/>
</dbReference>
<keyword evidence="3" id="KW-1185">Reference proteome</keyword>
<dbReference type="AlphaFoldDB" id="A0A1H9XQK7"/>
<dbReference type="STRING" id="587636.SAMN05216199_0127"/>
<dbReference type="OrthoDB" id="122135at2"/>
<proteinExistence type="predicted"/>
<dbReference type="PRINTS" id="PR00598">
    <property type="entry name" value="HTHMARR"/>
</dbReference>
<organism evidence="2 3">
    <name type="scientific">Pedococcus cremeus</name>
    <dbReference type="NCBI Taxonomy" id="587636"/>
    <lineage>
        <taxon>Bacteria</taxon>
        <taxon>Bacillati</taxon>
        <taxon>Actinomycetota</taxon>
        <taxon>Actinomycetes</taxon>
        <taxon>Micrococcales</taxon>
        <taxon>Intrasporangiaceae</taxon>
        <taxon>Pedococcus</taxon>
    </lineage>
</organism>
<dbReference type="GO" id="GO:0003677">
    <property type="term" value="F:DNA binding"/>
    <property type="evidence" value="ECO:0007669"/>
    <property type="project" value="UniProtKB-KW"/>
</dbReference>
<dbReference type="GO" id="GO:0003700">
    <property type="term" value="F:DNA-binding transcription factor activity"/>
    <property type="evidence" value="ECO:0007669"/>
    <property type="project" value="InterPro"/>
</dbReference>
<feature type="domain" description="HTH marR-type" evidence="1">
    <location>
        <begin position="36"/>
        <end position="137"/>
    </location>
</feature>
<dbReference type="InterPro" id="IPR000835">
    <property type="entry name" value="HTH_MarR-typ"/>
</dbReference>
<dbReference type="PANTHER" id="PTHR33164:SF99">
    <property type="entry name" value="MARR FAMILY REGULATORY PROTEIN"/>
    <property type="match status" value="1"/>
</dbReference>
<dbReference type="Gene3D" id="1.10.10.10">
    <property type="entry name" value="Winged helix-like DNA-binding domain superfamily/Winged helix DNA-binding domain"/>
    <property type="match status" value="1"/>
</dbReference>
<evidence type="ECO:0000313" key="3">
    <source>
        <dbReference type="Proteomes" id="UP000199019"/>
    </source>
</evidence>
<keyword evidence="2" id="KW-0238">DNA-binding</keyword>
<accession>A0A1H9XQK7</accession>
<dbReference type="InterPro" id="IPR036390">
    <property type="entry name" value="WH_DNA-bd_sf"/>
</dbReference>
<dbReference type="EMBL" id="FOHB01000010">
    <property type="protein sequence ID" value="SES48446.1"/>
    <property type="molecule type" value="Genomic_DNA"/>
</dbReference>
<reference evidence="3" key="1">
    <citation type="submission" date="2016-10" db="EMBL/GenBank/DDBJ databases">
        <authorList>
            <person name="Varghese N."/>
            <person name="Submissions S."/>
        </authorList>
    </citation>
    <scope>NUCLEOTIDE SEQUENCE [LARGE SCALE GENOMIC DNA]</scope>
    <source>
        <strain evidence="3">CGMCC 1.6963</strain>
    </source>
</reference>
<dbReference type="InterPro" id="IPR039422">
    <property type="entry name" value="MarR/SlyA-like"/>
</dbReference>
<protein>
    <submittedName>
        <fullName evidence="2">Winged helix DNA-binding domain-containing protein</fullName>
    </submittedName>
</protein>
<name>A0A1H9XQK7_9MICO</name>
<dbReference type="RefSeq" id="WP_091762522.1">
    <property type="nucleotide sequence ID" value="NZ_FOHB01000010.1"/>
</dbReference>
<dbReference type="InterPro" id="IPR036388">
    <property type="entry name" value="WH-like_DNA-bd_sf"/>
</dbReference>
<gene>
    <name evidence="2" type="ORF">SAMN05216199_0127</name>
</gene>
<dbReference type="PANTHER" id="PTHR33164">
    <property type="entry name" value="TRANSCRIPTIONAL REGULATOR, MARR FAMILY"/>
    <property type="match status" value="1"/>
</dbReference>
<dbReference type="SMART" id="SM00347">
    <property type="entry name" value="HTH_MARR"/>
    <property type="match status" value="1"/>
</dbReference>
<dbReference type="Proteomes" id="UP000199019">
    <property type="component" value="Unassembled WGS sequence"/>
</dbReference>
<sequence length="162" mass="17829">MSDETAPPRAEPTLAAWELPLVLLGALRAHLDESHRRLAERGHPDTRPVHGFTLQAVGAGATATEVAGRLGVSKQAAAKTLGLLEQQGYVERAVDATDARRKVVRPTERGRDFLRQSVAVFEEIRAEWADRVGAERLEALHRDLWVLGADSARRLDLQSWLG</sequence>